<proteinExistence type="predicted"/>
<dbReference type="SMART" id="SM00248">
    <property type="entry name" value="ANK"/>
    <property type="match status" value="5"/>
</dbReference>
<name>A7IXY7_PBCVN</name>
<dbReference type="GeneID" id="5659126"/>
<dbReference type="Proteomes" id="UP000202419">
    <property type="component" value="Segment"/>
</dbReference>
<keyword evidence="2" id="KW-1185">Reference proteome</keyword>
<dbReference type="Gene3D" id="1.25.40.20">
    <property type="entry name" value="Ankyrin repeat-containing domain"/>
    <property type="match status" value="2"/>
</dbReference>
<evidence type="ECO:0000313" key="2">
    <source>
        <dbReference type="Proteomes" id="UP000202419"/>
    </source>
</evidence>
<sequence>MEITKTIKDNDIVRFKELLRDFRSPPYDGYNIAHEAVSRSRKEMLELILEKIPDMIYGVDFPYGLTPLMYAIMGCDLELLSVFDSYPQAYTIVNFDDDLPLHFSIKTKNFDIIKFVYSRNESAIRCQNSAGHHPLHIAACYGCEIDILKLLYDKYPEQNEVFDTNGNYPLHLCGKFLCDERYKTSYYMDGSISFLAKINPNILKVPNNSGDLPIHLFATLYTTSLENSVLVEDIRNIVNMSPKTLMTKNKSGFLPIHIASMFLDFQLVEMFFEMCPETMYVRTTKGKTVFDYLECAKLKEKCTFVTKVLMMCDHVEEEFWDFVPDPLPGIEKYLHMIYVKNKQNFHRILQYVTKKVREDLIQKYIILHDFYASKDIHLEKEISNDIVLRSL</sequence>
<dbReference type="OrthoDB" id="4726at10239"/>
<dbReference type="RefSeq" id="YP_001498008.1">
    <property type="nucleotide sequence ID" value="NC_009898.1"/>
</dbReference>
<dbReference type="PANTHER" id="PTHR24121">
    <property type="entry name" value="NO MECHANORECEPTOR POTENTIAL C, ISOFORM D-RELATED"/>
    <property type="match status" value="1"/>
</dbReference>
<organismHost>
    <name type="scientific">Chlorella</name>
    <dbReference type="NCBI Taxonomy" id="3071"/>
</organismHost>
<evidence type="ECO:0000313" key="1">
    <source>
        <dbReference type="EMBL" id="ABT15211.1"/>
    </source>
</evidence>
<organism evidence="1 2">
    <name type="scientific">Paramecium bursaria Chlorella virus NY2A</name>
    <name type="common">PBCV-NY2A</name>
    <dbReference type="NCBI Taxonomy" id="46021"/>
    <lineage>
        <taxon>Viruses</taxon>
        <taxon>Varidnaviria</taxon>
        <taxon>Bamfordvirae</taxon>
        <taxon>Nucleocytoviricota</taxon>
        <taxon>Megaviricetes</taxon>
        <taxon>Algavirales</taxon>
        <taxon>Phycodnaviridae</taxon>
        <taxon>Chlorovirus</taxon>
        <taxon>Chlorovirus americanus</taxon>
    </lineage>
</organism>
<dbReference type="EMBL" id="DQ491002">
    <property type="protein sequence ID" value="ABT15211.1"/>
    <property type="molecule type" value="Genomic_DNA"/>
</dbReference>
<dbReference type="PANTHER" id="PTHR24121:SF23">
    <property type="entry name" value="NO MECHANORECEPTOR POTENTIAL C, ISOFORM H"/>
    <property type="match status" value="1"/>
</dbReference>
<dbReference type="KEGG" id="vg:5659126"/>
<dbReference type="SUPFAM" id="SSF48403">
    <property type="entry name" value="Ankyrin repeat"/>
    <property type="match status" value="1"/>
</dbReference>
<dbReference type="Pfam" id="PF12796">
    <property type="entry name" value="Ank_2"/>
    <property type="match status" value="1"/>
</dbReference>
<accession>A7IXY7</accession>
<reference evidence="1 2" key="1">
    <citation type="journal article" date="2007" name="Virology">
        <title>Sequence and annotation of the 369-kb NY-2A and the 345-kb AR158 viruses that infect Chlorella NC64A.</title>
        <authorList>
            <person name="Fitzgerald L.A."/>
            <person name="Graves M.V."/>
            <person name="Li X."/>
            <person name="Feldblyum T."/>
            <person name="Nierman W.C."/>
            <person name="Van Etten J.L."/>
        </authorList>
    </citation>
    <scope>NUCLEOTIDE SEQUENCE [LARGE SCALE GENOMIC DNA]</scope>
    <source>
        <strain evidence="1 2">NY-2A</strain>
    </source>
</reference>
<dbReference type="InterPro" id="IPR002110">
    <property type="entry name" value="Ankyrin_rpt"/>
</dbReference>
<gene>
    <name evidence="1" type="primary">B812R</name>
    <name evidence="1" type="ORF">NY2A_B812R</name>
</gene>
<dbReference type="InterPro" id="IPR036770">
    <property type="entry name" value="Ankyrin_rpt-contain_sf"/>
</dbReference>
<protein>
    <submittedName>
        <fullName evidence="1">Uncharacterized protein B812R</fullName>
    </submittedName>
</protein>